<keyword evidence="1" id="KW-0175">Coiled coil</keyword>
<sequence>MRHANRRSSQEDKPKIWLDNYGAGNNASPLEVHVYWHEIMKLEKNSKKHHYEQNELRHRDLYNSYIPPKNNNDTMLKDTRFTSDFGKILVTPTSQTAGQLKDLLKYKNKLRDYEFKADEDELRQTGNIHQYYSKKVRDLSRDPTKAKNLEQTYLNKTGFGFHKHKLSGQNIGKVSKNAQGIAITDRLNISANIDGNARIKTSQKVRELQRELESNRNLRQLAERQLSQMKIQQL</sequence>
<accession>A0A078ACY3</accession>
<name>A0A078ACY3_STYLE</name>
<dbReference type="Proteomes" id="UP000039865">
    <property type="component" value="Unassembled WGS sequence"/>
</dbReference>
<feature type="coiled-coil region" evidence="1">
    <location>
        <begin position="205"/>
        <end position="232"/>
    </location>
</feature>
<gene>
    <name evidence="2" type="primary">Contig13460.g14359</name>
    <name evidence="2" type="ORF">STYLEM_7696</name>
</gene>
<reference evidence="2 3" key="1">
    <citation type="submission" date="2014-06" db="EMBL/GenBank/DDBJ databases">
        <authorList>
            <person name="Swart Estienne"/>
        </authorList>
    </citation>
    <scope>NUCLEOTIDE SEQUENCE [LARGE SCALE GENOMIC DNA]</scope>
    <source>
        <strain evidence="2 3">130c</strain>
    </source>
</reference>
<keyword evidence="3" id="KW-1185">Reference proteome</keyword>
<evidence type="ECO:0000313" key="2">
    <source>
        <dbReference type="EMBL" id="CDW78713.1"/>
    </source>
</evidence>
<dbReference type="EMBL" id="CCKQ01007354">
    <property type="protein sequence ID" value="CDW78713.1"/>
    <property type="molecule type" value="Genomic_DNA"/>
</dbReference>
<dbReference type="AlphaFoldDB" id="A0A078ACY3"/>
<organism evidence="2 3">
    <name type="scientific">Stylonychia lemnae</name>
    <name type="common">Ciliate</name>
    <dbReference type="NCBI Taxonomy" id="5949"/>
    <lineage>
        <taxon>Eukaryota</taxon>
        <taxon>Sar</taxon>
        <taxon>Alveolata</taxon>
        <taxon>Ciliophora</taxon>
        <taxon>Intramacronucleata</taxon>
        <taxon>Spirotrichea</taxon>
        <taxon>Stichotrichia</taxon>
        <taxon>Sporadotrichida</taxon>
        <taxon>Oxytrichidae</taxon>
        <taxon>Stylonychinae</taxon>
        <taxon>Stylonychia</taxon>
    </lineage>
</organism>
<dbReference type="InParanoid" id="A0A078ACY3"/>
<evidence type="ECO:0000313" key="3">
    <source>
        <dbReference type="Proteomes" id="UP000039865"/>
    </source>
</evidence>
<protein>
    <submittedName>
        <fullName evidence="2">Uncharacterized protein</fullName>
    </submittedName>
</protein>
<evidence type="ECO:0000256" key="1">
    <source>
        <dbReference type="SAM" id="Coils"/>
    </source>
</evidence>
<proteinExistence type="predicted"/>